<name>D5EI30_CORAD</name>
<dbReference type="RefSeq" id="WP_013044786.1">
    <property type="nucleotide sequence ID" value="NC_014008.1"/>
</dbReference>
<accession>D5EI30</accession>
<sequence>MKLEQGQIWKTSPEVHSHDGKPLYLRIVQLERLAVAYKEMNSATASDGKHKEATKKEFCRMIRRGQVV</sequence>
<keyword evidence="2" id="KW-1185">Reference proteome</keyword>
<dbReference type="HOGENOM" id="CLU_2786777_0_0_0"/>
<dbReference type="STRING" id="583355.Caka_3057"/>
<evidence type="ECO:0000313" key="2">
    <source>
        <dbReference type="Proteomes" id="UP000000925"/>
    </source>
</evidence>
<organism evidence="1 2">
    <name type="scientific">Coraliomargarita akajimensis (strain DSM 45221 / IAM 15411 / JCM 23193 / KCTC 12865 / 04OKA010-24)</name>
    <dbReference type="NCBI Taxonomy" id="583355"/>
    <lineage>
        <taxon>Bacteria</taxon>
        <taxon>Pseudomonadati</taxon>
        <taxon>Verrucomicrobiota</taxon>
        <taxon>Opitutia</taxon>
        <taxon>Puniceicoccales</taxon>
        <taxon>Coraliomargaritaceae</taxon>
        <taxon>Coraliomargarita</taxon>
    </lineage>
</organism>
<dbReference type="Proteomes" id="UP000000925">
    <property type="component" value="Chromosome"/>
</dbReference>
<protein>
    <submittedName>
        <fullName evidence="1">Uncharacterized protein</fullName>
    </submittedName>
</protein>
<dbReference type="OrthoDB" id="196777at2"/>
<gene>
    <name evidence="1" type="ordered locus">Caka_3057</name>
</gene>
<reference evidence="1 2" key="1">
    <citation type="journal article" date="2010" name="Stand. Genomic Sci.">
        <title>Complete genome sequence of Coraliomargarita akajimensis type strain (04OKA010-24).</title>
        <authorList>
            <person name="Mavromatis K."/>
            <person name="Abt B."/>
            <person name="Brambilla E."/>
            <person name="Lapidus A."/>
            <person name="Copeland A."/>
            <person name="Deshpande S."/>
            <person name="Nolan M."/>
            <person name="Lucas S."/>
            <person name="Tice H."/>
            <person name="Cheng J.F."/>
            <person name="Han C."/>
            <person name="Detter J.C."/>
            <person name="Woyke T."/>
            <person name="Goodwin L."/>
            <person name="Pitluck S."/>
            <person name="Held B."/>
            <person name="Brettin T."/>
            <person name="Tapia R."/>
            <person name="Ivanova N."/>
            <person name="Mikhailova N."/>
            <person name="Pati A."/>
            <person name="Liolios K."/>
            <person name="Chen A."/>
            <person name="Palaniappan K."/>
            <person name="Land M."/>
            <person name="Hauser L."/>
            <person name="Chang Y.J."/>
            <person name="Jeffries C.D."/>
            <person name="Rohde M."/>
            <person name="Goker M."/>
            <person name="Bristow J."/>
            <person name="Eisen J.A."/>
            <person name="Markowitz V."/>
            <person name="Hugenholtz P."/>
            <person name="Klenk H.P."/>
            <person name="Kyrpides N.C."/>
        </authorList>
    </citation>
    <scope>NUCLEOTIDE SEQUENCE [LARGE SCALE GENOMIC DNA]</scope>
    <source>
        <strain evidence="2">DSM 45221 / IAM 15411 / JCM 23193 / KCTC 12865</strain>
    </source>
</reference>
<dbReference type="AlphaFoldDB" id="D5EI30"/>
<evidence type="ECO:0000313" key="1">
    <source>
        <dbReference type="EMBL" id="ADE56070.1"/>
    </source>
</evidence>
<proteinExistence type="predicted"/>
<dbReference type="KEGG" id="caa:Caka_3057"/>
<dbReference type="EMBL" id="CP001998">
    <property type="protein sequence ID" value="ADE56070.1"/>
    <property type="molecule type" value="Genomic_DNA"/>
</dbReference>